<comment type="caution">
    <text evidence="2">The sequence shown here is derived from an EMBL/GenBank/DDBJ whole genome shotgun (WGS) entry which is preliminary data.</text>
</comment>
<evidence type="ECO:0008006" key="4">
    <source>
        <dbReference type="Google" id="ProtNLM"/>
    </source>
</evidence>
<evidence type="ECO:0000313" key="2">
    <source>
        <dbReference type="EMBL" id="MDY7227412.1"/>
    </source>
</evidence>
<keyword evidence="1" id="KW-0732">Signal</keyword>
<dbReference type="RefSeq" id="WP_321546136.1">
    <property type="nucleotide sequence ID" value="NZ_JAXIVS010000004.1"/>
</dbReference>
<protein>
    <recommendedName>
        <fullName evidence="4">Lipoprotein</fullName>
    </recommendedName>
</protein>
<feature type="signal peptide" evidence="1">
    <location>
        <begin position="1"/>
        <end position="23"/>
    </location>
</feature>
<keyword evidence="3" id="KW-1185">Reference proteome</keyword>
<accession>A0ABU5H3P1</accession>
<evidence type="ECO:0000313" key="3">
    <source>
        <dbReference type="Proteomes" id="UP001291309"/>
    </source>
</evidence>
<gene>
    <name evidence="2" type="ORF">SYV04_13455</name>
</gene>
<organism evidence="2 3">
    <name type="scientific">Hyalangium rubrum</name>
    <dbReference type="NCBI Taxonomy" id="3103134"/>
    <lineage>
        <taxon>Bacteria</taxon>
        <taxon>Pseudomonadati</taxon>
        <taxon>Myxococcota</taxon>
        <taxon>Myxococcia</taxon>
        <taxon>Myxococcales</taxon>
        <taxon>Cystobacterineae</taxon>
        <taxon>Archangiaceae</taxon>
        <taxon>Hyalangium</taxon>
    </lineage>
</organism>
<feature type="chain" id="PRO_5046433489" description="Lipoprotein" evidence="1">
    <location>
        <begin position="24"/>
        <end position="386"/>
    </location>
</feature>
<dbReference type="Proteomes" id="UP001291309">
    <property type="component" value="Unassembled WGS sequence"/>
</dbReference>
<proteinExistence type="predicted"/>
<evidence type="ECO:0000256" key="1">
    <source>
        <dbReference type="SAM" id="SignalP"/>
    </source>
</evidence>
<name>A0ABU5H3P1_9BACT</name>
<dbReference type="EMBL" id="JAXIVS010000004">
    <property type="protein sequence ID" value="MDY7227412.1"/>
    <property type="molecule type" value="Genomic_DNA"/>
</dbReference>
<sequence>MKSLLRLLWCFLACISMPLAARATDEKPDFEKIAPGQTFVLAAPVGTTTDLLGMGFDEQLSEFDAAGNRHRAFASKHKKVPENQYFAQFEQLDNEFKLKAHARFLTSSMNVGFSQEKRYMVLRVYQLKEVATLEPTKPLEAVPLVAQKIFYGWALNVVIEGDLSTFTAEAATELTTAGADIEATVKRYSLKKYVHLVGLEAKNKGHIPVALDPAKFNDEFRVADTPAPIFVEYKVMKELFSPKLSWQRSGFIPGRYRLANVSFKVAETKANGNSWDAMNGRPDPLIAVLIDGAQVDTCLRKDVFEGQCPSEKVVTLTEQSALQLKVSDKDLSEHDLVGTASLDNIMSAGRPYAAIELTTQDSLQSATVTFVPVSGPPPAVAAPAPP</sequence>
<reference evidence="2 3" key="1">
    <citation type="submission" date="2023-12" db="EMBL/GenBank/DDBJ databases">
        <title>the genome sequence of Hyalangium sp. s54d21.</title>
        <authorList>
            <person name="Zhang X."/>
        </authorList>
    </citation>
    <scope>NUCLEOTIDE SEQUENCE [LARGE SCALE GENOMIC DNA]</scope>
    <source>
        <strain evidence="3">s54d21</strain>
    </source>
</reference>